<organism evidence="2 3">
    <name type="scientific">Micromonospora thermarum</name>
    <dbReference type="NCBI Taxonomy" id="2720024"/>
    <lineage>
        <taxon>Bacteria</taxon>
        <taxon>Bacillati</taxon>
        <taxon>Actinomycetota</taxon>
        <taxon>Actinomycetes</taxon>
        <taxon>Micromonosporales</taxon>
        <taxon>Micromonosporaceae</taxon>
        <taxon>Micromonospora</taxon>
    </lineage>
</organism>
<evidence type="ECO:0000313" key="3">
    <source>
        <dbReference type="Proteomes" id="UP000783871"/>
    </source>
</evidence>
<keyword evidence="3" id="KW-1185">Reference proteome</keyword>
<dbReference type="RefSeq" id="WP_168003993.1">
    <property type="nucleotide sequence ID" value="NZ_JAATEO010000050.1"/>
</dbReference>
<sequence>MGFPKGRRRVVLVAAVLLVAVAVAATVWRVLAPAEVSTPARAAYPDAPNPDPRVVARLPVAPLVVDGRLRVYAAQRQVYADRPVDHRYRTTPYWSYRRWPAELAGVVASGTTVVSRWSDGLLVALDARTGRVAWRAEGSVPARMPATRRTGSARVWNPEGLFVAVIAGGGSVVVAAGGDALTAVDLADGRRRWDAGVGTGCHDAIGTTAGGRLVSVDRCDGPATVEFRDVATGTVGTRWRPPGVGDALVATPLGCRTGRSGCAGLRTVAGSGDDAGRGWLLGDGEPTAAPALDRPDSVLAADTAIGMAGEALVGRDARTGVERWRRDVSGARVLAVEPDRVHLVTDANGLRTLDAATGSQRSWFTLTAGSDGTSWAPGAAYAVDGYVAVERLREPVDAEADDQRYFFTSEPVLLAAT</sequence>
<dbReference type="Gene3D" id="2.40.10.480">
    <property type="match status" value="2"/>
</dbReference>
<dbReference type="InterPro" id="IPR002372">
    <property type="entry name" value="PQQ_rpt_dom"/>
</dbReference>
<feature type="domain" description="Pyrrolo-quinoline quinone repeat" evidence="1">
    <location>
        <begin position="309"/>
        <end position="379"/>
    </location>
</feature>
<proteinExistence type="predicted"/>
<dbReference type="InterPro" id="IPR018391">
    <property type="entry name" value="PQQ_b-propeller_rpt"/>
</dbReference>
<dbReference type="SUPFAM" id="SSF50998">
    <property type="entry name" value="Quinoprotein alcohol dehydrogenase-like"/>
    <property type="match status" value="1"/>
</dbReference>
<dbReference type="InterPro" id="IPR011047">
    <property type="entry name" value="Quinoprotein_ADH-like_sf"/>
</dbReference>
<name>A0ABX0ZEQ6_9ACTN</name>
<evidence type="ECO:0000259" key="1">
    <source>
        <dbReference type="Pfam" id="PF13360"/>
    </source>
</evidence>
<evidence type="ECO:0000313" key="2">
    <source>
        <dbReference type="EMBL" id="NJP35677.1"/>
    </source>
</evidence>
<accession>A0ABX0ZEQ6</accession>
<dbReference type="Proteomes" id="UP000783871">
    <property type="component" value="Unassembled WGS sequence"/>
</dbReference>
<dbReference type="SMART" id="SM00564">
    <property type="entry name" value="PQQ"/>
    <property type="match status" value="3"/>
</dbReference>
<dbReference type="Pfam" id="PF13360">
    <property type="entry name" value="PQQ_2"/>
    <property type="match status" value="1"/>
</dbReference>
<gene>
    <name evidence="2" type="ORF">HCJ94_27865</name>
</gene>
<dbReference type="EMBL" id="JAATEO010000050">
    <property type="protein sequence ID" value="NJP35677.1"/>
    <property type="molecule type" value="Genomic_DNA"/>
</dbReference>
<comment type="caution">
    <text evidence="2">The sequence shown here is derived from an EMBL/GenBank/DDBJ whole genome shotgun (WGS) entry which is preliminary data.</text>
</comment>
<protein>
    <submittedName>
        <fullName evidence="2">PQQ-binding-like beta-propeller repeat protein</fullName>
    </submittedName>
</protein>
<reference evidence="2 3" key="1">
    <citation type="submission" date="2020-03" db="EMBL/GenBank/DDBJ databases">
        <title>WGS of actinomycetes isolated from Thailand.</title>
        <authorList>
            <person name="Thawai C."/>
        </authorList>
    </citation>
    <scope>NUCLEOTIDE SEQUENCE [LARGE SCALE GENOMIC DNA]</scope>
    <source>
        <strain evidence="2 3">HSS6-12</strain>
    </source>
</reference>